<dbReference type="PANTHER" id="PTHR43133">
    <property type="entry name" value="RNA POLYMERASE ECF-TYPE SIGMA FACTO"/>
    <property type="match status" value="1"/>
</dbReference>
<dbReference type="InterPro" id="IPR039425">
    <property type="entry name" value="RNA_pol_sigma-70-like"/>
</dbReference>
<dbReference type="InterPro" id="IPR013249">
    <property type="entry name" value="RNA_pol_sigma70_r4_t2"/>
</dbReference>
<dbReference type="EMBL" id="PIQG01000001">
    <property type="protein sequence ID" value="RUO79309.1"/>
    <property type="molecule type" value="Genomic_DNA"/>
</dbReference>
<sequence length="173" mass="19645">MNLTHPLEQLNQYSGAAIALAQQYAGDFDVAVDLVNDTMLKLCQVRQMPVGHELKLWFLKAVRNYCIDHYRRQQTQQQFLLQASGSAPLTDLDSHTNQPLEALIQADQTRHFHHAFAQLSDAHRELLALREFNQLSYREIATITGLPVGSVMSGLSRAREHLRQLIFVPAERG</sequence>
<dbReference type="GO" id="GO:0016987">
    <property type="term" value="F:sigma factor activity"/>
    <property type="evidence" value="ECO:0007669"/>
    <property type="project" value="UniProtKB-KW"/>
</dbReference>
<dbReference type="GO" id="GO:0006352">
    <property type="term" value="P:DNA-templated transcription initiation"/>
    <property type="evidence" value="ECO:0007669"/>
    <property type="project" value="InterPro"/>
</dbReference>
<comment type="similarity">
    <text evidence="1">Belongs to the sigma-70 factor family. ECF subfamily.</text>
</comment>
<dbReference type="AlphaFoldDB" id="A0A432ZN38"/>
<feature type="domain" description="RNA polymerase sigma-70 region 2" evidence="5">
    <location>
        <begin position="12"/>
        <end position="74"/>
    </location>
</feature>
<dbReference type="InterPro" id="IPR007627">
    <property type="entry name" value="RNA_pol_sigma70_r2"/>
</dbReference>
<evidence type="ECO:0000313" key="7">
    <source>
        <dbReference type="EMBL" id="RUO79309.1"/>
    </source>
</evidence>
<dbReference type="GO" id="GO:0003677">
    <property type="term" value="F:DNA binding"/>
    <property type="evidence" value="ECO:0007669"/>
    <property type="project" value="InterPro"/>
</dbReference>
<gene>
    <name evidence="7" type="ORF">CWI83_02000</name>
</gene>
<evidence type="ECO:0000259" key="6">
    <source>
        <dbReference type="Pfam" id="PF08281"/>
    </source>
</evidence>
<evidence type="ECO:0008006" key="9">
    <source>
        <dbReference type="Google" id="ProtNLM"/>
    </source>
</evidence>
<dbReference type="InterPro" id="IPR014284">
    <property type="entry name" value="RNA_pol_sigma-70_dom"/>
</dbReference>
<evidence type="ECO:0000256" key="4">
    <source>
        <dbReference type="ARBA" id="ARBA00023163"/>
    </source>
</evidence>
<dbReference type="NCBIfam" id="TIGR02937">
    <property type="entry name" value="sigma70-ECF"/>
    <property type="match status" value="1"/>
</dbReference>
<evidence type="ECO:0000259" key="5">
    <source>
        <dbReference type="Pfam" id="PF04542"/>
    </source>
</evidence>
<dbReference type="InterPro" id="IPR013325">
    <property type="entry name" value="RNA_pol_sigma_r2"/>
</dbReference>
<dbReference type="Proteomes" id="UP000288279">
    <property type="component" value="Unassembled WGS sequence"/>
</dbReference>
<dbReference type="SUPFAM" id="SSF88946">
    <property type="entry name" value="Sigma2 domain of RNA polymerase sigma factors"/>
    <property type="match status" value="1"/>
</dbReference>
<dbReference type="OrthoDB" id="9797134at2"/>
<dbReference type="Pfam" id="PF04542">
    <property type="entry name" value="Sigma70_r2"/>
    <property type="match status" value="1"/>
</dbReference>
<feature type="domain" description="RNA polymerase sigma factor 70 region 4 type 2" evidence="6">
    <location>
        <begin position="113"/>
        <end position="162"/>
    </location>
</feature>
<evidence type="ECO:0000256" key="3">
    <source>
        <dbReference type="ARBA" id="ARBA00023082"/>
    </source>
</evidence>
<dbReference type="CDD" id="cd06171">
    <property type="entry name" value="Sigma70_r4"/>
    <property type="match status" value="1"/>
</dbReference>
<organism evidence="7 8">
    <name type="scientific">Pseudidiomarina taiwanensis</name>
    <dbReference type="NCBI Taxonomy" id="337250"/>
    <lineage>
        <taxon>Bacteria</taxon>
        <taxon>Pseudomonadati</taxon>
        <taxon>Pseudomonadota</taxon>
        <taxon>Gammaproteobacteria</taxon>
        <taxon>Alteromonadales</taxon>
        <taxon>Idiomarinaceae</taxon>
        <taxon>Pseudidiomarina</taxon>
    </lineage>
</organism>
<dbReference type="Gene3D" id="1.10.1740.10">
    <property type="match status" value="1"/>
</dbReference>
<name>A0A432ZN38_9GAMM</name>
<evidence type="ECO:0000313" key="8">
    <source>
        <dbReference type="Proteomes" id="UP000288279"/>
    </source>
</evidence>
<proteinExistence type="inferred from homology"/>
<dbReference type="SUPFAM" id="SSF88659">
    <property type="entry name" value="Sigma3 and sigma4 domains of RNA polymerase sigma factors"/>
    <property type="match status" value="1"/>
</dbReference>
<dbReference type="RefSeq" id="WP_126824998.1">
    <property type="nucleotide sequence ID" value="NZ_PIQG01000001.1"/>
</dbReference>
<dbReference type="Gene3D" id="1.10.10.10">
    <property type="entry name" value="Winged helix-like DNA-binding domain superfamily/Winged helix DNA-binding domain"/>
    <property type="match status" value="1"/>
</dbReference>
<evidence type="ECO:0000256" key="1">
    <source>
        <dbReference type="ARBA" id="ARBA00010641"/>
    </source>
</evidence>
<comment type="caution">
    <text evidence="7">The sequence shown here is derived from an EMBL/GenBank/DDBJ whole genome shotgun (WGS) entry which is preliminary data.</text>
</comment>
<dbReference type="InterPro" id="IPR013324">
    <property type="entry name" value="RNA_pol_sigma_r3/r4-like"/>
</dbReference>
<reference evidence="7 8" key="1">
    <citation type="journal article" date="2011" name="Front. Microbiol.">
        <title>Genomic signatures of strain selection and enhancement in Bacillus atrophaeus var. globigii, a historical biowarfare simulant.</title>
        <authorList>
            <person name="Gibbons H.S."/>
            <person name="Broomall S.M."/>
            <person name="McNew L.A."/>
            <person name="Daligault H."/>
            <person name="Chapman C."/>
            <person name="Bruce D."/>
            <person name="Karavis M."/>
            <person name="Krepps M."/>
            <person name="McGregor P.A."/>
            <person name="Hong C."/>
            <person name="Park K.H."/>
            <person name="Akmal A."/>
            <person name="Feldman A."/>
            <person name="Lin J.S."/>
            <person name="Chang W.E."/>
            <person name="Higgs B.W."/>
            <person name="Demirev P."/>
            <person name="Lindquist J."/>
            <person name="Liem A."/>
            <person name="Fochler E."/>
            <person name="Read T.D."/>
            <person name="Tapia R."/>
            <person name="Johnson S."/>
            <person name="Bishop-Lilly K.A."/>
            <person name="Detter C."/>
            <person name="Han C."/>
            <person name="Sozhamannan S."/>
            <person name="Rosenzweig C.N."/>
            <person name="Skowronski E.W."/>
        </authorList>
    </citation>
    <scope>NUCLEOTIDE SEQUENCE [LARGE SCALE GENOMIC DNA]</scope>
    <source>
        <strain evidence="7 8">PIT1</strain>
    </source>
</reference>
<dbReference type="InterPro" id="IPR036388">
    <property type="entry name" value="WH-like_DNA-bd_sf"/>
</dbReference>
<keyword evidence="3" id="KW-0731">Sigma factor</keyword>
<keyword evidence="4" id="KW-0804">Transcription</keyword>
<evidence type="ECO:0000256" key="2">
    <source>
        <dbReference type="ARBA" id="ARBA00023015"/>
    </source>
</evidence>
<accession>A0A432ZN38</accession>
<protein>
    <recommendedName>
        <fullName evidence="9">RNA polymerase subunit sigma-70</fullName>
    </recommendedName>
</protein>
<dbReference type="Pfam" id="PF08281">
    <property type="entry name" value="Sigma70_r4_2"/>
    <property type="match status" value="1"/>
</dbReference>
<keyword evidence="8" id="KW-1185">Reference proteome</keyword>
<dbReference type="PANTHER" id="PTHR43133:SF25">
    <property type="entry name" value="RNA POLYMERASE SIGMA FACTOR RFAY-RELATED"/>
    <property type="match status" value="1"/>
</dbReference>
<keyword evidence="2" id="KW-0805">Transcription regulation</keyword>